<evidence type="ECO:0000313" key="4">
    <source>
        <dbReference type="Proteomes" id="UP000187283"/>
    </source>
</evidence>
<dbReference type="PROSITE" id="PS00778">
    <property type="entry name" value="HIS_ACID_PHOSPHAT_2"/>
    <property type="match status" value="1"/>
</dbReference>
<keyword evidence="2" id="KW-0378">Hydrolase</keyword>
<comment type="caution">
    <text evidence="3">The sequence shown here is derived from an EMBL/GenBank/DDBJ whole genome shotgun (WGS) entry which is preliminary data.</text>
</comment>
<evidence type="ECO:0000313" key="3">
    <source>
        <dbReference type="EMBL" id="OMJ23734.1"/>
    </source>
</evidence>
<keyword evidence="4" id="KW-1185">Reference proteome</keyword>
<dbReference type="PANTHER" id="PTHR11567:SF110">
    <property type="entry name" value="2-PHOSPHOXYLOSE PHOSPHATASE 1"/>
    <property type="match status" value="1"/>
</dbReference>
<dbReference type="InterPro" id="IPR050645">
    <property type="entry name" value="Histidine_acid_phosphatase"/>
</dbReference>
<organism evidence="3 4">
    <name type="scientific">Smittium culicis</name>
    <dbReference type="NCBI Taxonomy" id="133412"/>
    <lineage>
        <taxon>Eukaryota</taxon>
        <taxon>Fungi</taxon>
        <taxon>Fungi incertae sedis</taxon>
        <taxon>Zoopagomycota</taxon>
        <taxon>Kickxellomycotina</taxon>
        <taxon>Harpellomycetes</taxon>
        <taxon>Harpellales</taxon>
        <taxon>Legeriomycetaceae</taxon>
        <taxon>Smittium</taxon>
    </lineage>
</organism>
<dbReference type="OrthoDB" id="10262962at2759"/>
<dbReference type="InterPro" id="IPR000560">
    <property type="entry name" value="His_Pase_clade-2"/>
</dbReference>
<dbReference type="AlphaFoldDB" id="A0A1R1YA23"/>
<dbReference type="InterPro" id="IPR033379">
    <property type="entry name" value="Acid_Pase_AS"/>
</dbReference>
<dbReference type="Proteomes" id="UP000187283">
    <property type="component" value="Unassembled WGS sequence"/>
</dbReference>
<protein>
    <submittedName>
        <fullName evidence="3">2-phosphoxylose phosphatase 1</fullName>
    </submittedName>
</protein>
<dbReference type="EMBL" id="LSSN01000481">
    <property type="protein sequence ID" value="OMJ23734.1"/>
    <property type="molecule type" value="Genomic_DNA"/>
</dbReference>
<dbReference type="Pfam" id="PF00328">
    <property type="entry name" value="His_Phos_2"/>
    <property type="match status" value="1"/>
</dbReference>
<proteinExistence type="inferred from homology"/>
<comment type="similarity">
    <text evidence="1">Belongs to the histidine acid phosphatase family.</text>
</comment>
<sequence>MKTIFTTNTSTAVFTRTRSFYLDLLLPRTCHNIPYPCNSEGKCVTEEMYKAMKASMTWEFIYQKTMNRYSKDLNIVLHGFFLSDLKRDLEELVRNNKNRKKCPKKNNPRFYLYSAHDSTINHVIFSLLGYIPNTFLPPFSSNLFLEVWKNKTSGKLSVRIIYNNSILKVLGENGSSQPWCNFNSCDYDTFINFLSKVQVTDPVSQCVV</sequence>
<dbReference type="PANTHER" id="PTHR11567">
    <property type="entry name" value="ACID PHOSPHATASE-RELATED"/>
    <property type="match status" value="1"/>
</dbReference>
<gene>
    <name evidence="3" type="ORF">AYI70_g2052</name>
</gene>
<reference evidence="3 4" key="1">
    <citation type="submission" date="2017-01" db="EMBL/GenBank/DDBJ databases">
        <authorList>
            <person name="Mah S.A."/>
            <person name="Swanson W.J."/>
            <person name="Moy G.W."/>
            <person name="Vacquier V.D."/>
        </authorList>
    </citation>
    <scope>NUCLEOTIDE SEQUENCE [LARGE SCALE GENOMIC DNA]</scope>
    <source>
        <strain evidence="3 4">GSMNP</strain>
    </source>
</reference>
<name>A0A1R1YA23_9FUNG</name>
<dbReference type="Gene3D" id="3.40.50.1240">
    <property type="entry name" value="Phosphoglycerate mutase-like"/>
    <property type="match status" value="1"/>
</dbReference>
<dbReference type="GO" id="GO:0016791">
    <property type="term" value="F:phosphatase activity"/>
    <property type="evidence" value="ECO:0007669"/>
    <property type="project" value="TreeGrafter"/>
</dbReference>
<evidence type="ECO:0000256" key="2">
    <source>
        <dbReference type="ARBA" id="ARBA00022801"/>
    </source>
</evidence>
<accession>A0A1R1YA23</accession>
<dbReference type="InterPro" id="IPR029033">
    <property type="entry name" value="His_PPase_superfam"/>
</dbReference>
<evidence type="ECO:0000256" key="1">
    <source>
        <dbReference type="ARBA" id="ARBA00005375"/>
    </source>
</evidence>
<dbReference type="SUPFAM" id="SSF53254">
    <property type="entry name" value="Phosphoglycerate mutase-like"/>
    <property type="match status" value="1"/>
</dbReference>